<organism evidence="7">
    <name type="scientific">Ixodes ricinus</name>
    <name type="common">Common tick</name>
    <name type="synonym">Acarus ricinus</name>
    <dbReference type="NCBI Taxonomy" id="34613"/>
    <lineage>
        <taxon>Eukaryota</taxon>
        <taxon>Metazoa</taxon>
        <taxon>Ecdysozoa</taxon>
        <taxon>Arthropoda</taxon>
        <taxon>Chelicerata</taxon>
        <taxon>Arachnida</taxon>
        <taxon>Acari</taxon>
        <taxon>Parasitiformes</taxon>
        <taxon>Ixodida</taxon>
        <taxon>Ixodoidea</taxon>
        <taxon>Ixodidae</taxon>
        <taxon>Ixodinae</taxon>
        <taxon>Ixodes</taxon>
    </lineage>
</organism>
<evidence type="ECO:0000256" key="2">
    <source>
        <dbReference type="ARBA" id="ARBA00022525"/>
    </source>
</evidence>
<comment type="subcellular location">
    <subcellularLocation>
        <location evidence="1">Secreted</location>
    </subcellularLocation>
</comment>
<sequence length="119" mass="13230">MKLVCIVLLFVIASEAESTDEKHEAKPSKGKNNDNGIQFKYPPYIPDHKAFALKLLSICEGGVYGYKINDLKVDFKNCTFLCKRQSGNVILELPKETPCGPNNQTCKNKDECVGYIPGC</sequence>
<keyword evidence="4" id="KW-0325">Glycoprotein</keyword>
<accession>A7VMZ8</accession>
<reference evidence="7" key="1">
    <citation type="submission" date="2007-09" db="EMBL/GenBank/DDBJ databases">
        <title>Differential expression of salivary gland peptides from Ixodes ricinus.</title>
        <authorList>
            <person name="Havlikova S."/>
            <person name="Roller L."/>
            <person name="Kazimirova M."/>
            <person name="Labuda M."/>
        </authorList>
    </citation>
    <scope>NUCLEOTIDE SEQUENCE</scope>
    <source>
        <tissue evidence="7">Salivary gland</tissue>
    </source>
</reference>
<gene>
    <name evidence="7" type="primary">salp13.2</name>
</gene>
<comment type="similarity">
    <text evidence="5">Belongs to the salp15 family.</text>
</comment>
<evidence type="ECO:0000256" key="5">
    <source>
        <dbReference type="ARBA" id="ARBA00034321"/>
    </source>
</evidence>
<feature type="chain" id="PRO_5002717416" evidence="6">
    <location>
        <begin position="17"/>
        <end position="119"/>
    </location>
</feature>
<keyword evidence="2" id="KW-0964">Secreted</keyword>
<feature type="signal peptide" evidence="6">
    <location>
        <begin position="1"/>
        <end position="16"/>
    </location>
</feature>
<dbReference type="InterPro" id="IPR021971">
    <property type="entry name" value="Salp15"/>
</dbReference>
<evidence type="ECO:0000313" key="7">
    <source>
        <dbReference type="EMBL" id="BAF79639.1"/>
    </source>
</evidence>
<keyword evidence="3 6" id="KW-0732">Signal</keyword>
<dbReference type="EMBL" id="AB360397">
    <property type="protein sequence ID" value="BAF79639.1"/>
    <property type="molecule type" value="mRNA"/>
</dbReference>
<evidence type="ECO:0000256" key="4">
    <source>
        <dbReference type="ARBA" id="ARBA00023180"/>
    </source>
</evidence>
<evidence type="ECO:0000256" key="3">
    <source>
        <dbReference type="ARBA" id="ARBA00022729"/>
    </source>
</evidence>
<evidence type="ECO:0000256" key="6">
    <source>
        <dbReference type="SAM" id="SignalP"/>
    </source>
</evidence>
<dbReference type="Pfam" id="PF12115">
    <property type="entry name" value="Salp15"/>
    <property type="match status" value="1"/>
</dbReference>
<name>A7VMZ8_IXORI</name>
<dbReference type="GO" id="GO:0005576">
    <property type="term" value="C:extracellular region"/>
    <property type="evidence" value="ECO:0007669"/>
    <property type="project" value="UniProtKB-SubCell"/>
</dbReference>
<protein>
    <submittedName>
        <fullName evidence="7">Salivary gland 13.2 kDa protein</fullName>
    </submittedName>
</protein>
<evidence type="ECO:0000256" key="1">
    <source>
        <dbReference type="ARBA" id="ARBA00004613"/>
    </source>
</evidence>
<dbReference type="AlphaFoldDB" id="A7VMZ8"/>
<proteinExistence type="evidence at transcript level"/>